<dbReference type="EMBL" id="KE560617">
    <property type="protein sequence ID" value="EPZ36235.1"/>
    <property type="molecule type" value="Genomic_DNA"/>
</dbReference>
<dbReference type="PROSITE" id="PS50888">
    <property type="entry name" value="BHLH"/>
    <property type="match status" value="1"/>
</dbReference>
<dbReference type="Proteomes" id="UP000030755">
    <property type="component" value="Unassembled WGS sequence"/>
</dbReference>
<feature type="compositionally biased region" description="Polar residues" evidence="1">
    <location>
        <begin position="262"/>
        <end position="275"/>
    </location>
</feature>
<evidence type="ECO:0000256" key="1">
    <source>
        <dbReference type="SAM" id="MobiDB-lite"/>
    </source>
</evidence>
<feature type="domain" description="BHLH" evidence="2">
    <location>
        <begin position="171"/>
        <end position="223"/>
    </location>
</feature>
<name>A0A075B4D0_ROZAC</name>
<dbReference type="InterPro" id="IPR011598">
    <property type="entry name" value="bHLH_dom"/>
</dbReference>
<organism evidence="3 4">
    <name type="scientific">Rozella allomycis (strain CSF55)</name>
    <dbReference type="NCBI Taxonomy" id="988480"/>
    <lineage>
        <taxon>Eukaryota</taxon>
        <taxon>Fungi</taxon>
        <taxon>Fungi incertae sedis</taxon>
        <taxon>Cryptomycota</taxon>
        <taxon>Cryptomycota incertae sedis</taxon>
        <taxon>Rozella</taxon>
    </lineage>
</organism>
<dbReference type="Gene3D" id="4.10.280.10">
    <property type="entry name" value="Helix-loop-helix DNA-binding domain"/>
    <property type="match status" value="1"/>
</dbReference>
<accession>A0A075B4D0</accession>
<evidence type="ECO:0000313" key="3">
    <source>
        <dbReference type="EMBL" id="EPZ36235.1"/>
    </source>
</evidence>
<dbReference type="Pfam" id="PF00010">
    <property type="entry name" value="HLH"/>
    <property type="match status" value="1"/>
</dbReference>
<dbReference type="GO" id="GO:0046983">
    <property type="term" value="F:protein dimerization activity"/>
    <property type="evidence" value="ECO:0007669"/>
    <property type="project" value="InterPro"/>
</dbReference>
<keyword evidence="4" id="KW-1185">Reference proteome</keyword>
<dbReference type="CDD" id="cd00083">
    <property type="entry name" value="bHLH_SF"/>
    <property type="match status" value="1"/>
</dbReference>
<dbReference type="OrthoDB" id="690068at2759"/>
<dbReference type="SUPFAM" id="SSF47459">
    <property type="entry name" value="HLH, helix-loop-helix DNA-binding domain"/>
    <property type="match status" value="1"/>
</dbReference>
<proteinExistence type="predicted"/>
<dbReference type="AlphaFoldDB" id="A0A075B4D0"/>
<dbReference type="InterPro" id="IPR036638">
    <property type="entry name" value="HLH_DNA-bd_sf"/>
</dbReference>
<evidence type="ECO:0000259" key="2">
    <source>
        <dbReference type="PROSITE" id="PS50888"/>
    </source>
</evidence>
<evidence type="ECO:0000313" key="4">
    <source>
        <dbReference type="Proteomes" id="UP000030755"/>
    </source>
</evidence>
<feature type="region of interest" description="Disordered" evidence="1">
    <location>
        <begin position="262"/>
        <end position="288"/>
    </location>
</feature>
<reference evidence="3 4" key="1">
    <citation type="journal article" date="2013" name="Curr. Biol.">
        <title>Shared signatures of parasitism and phylogenomics unite Cryptomycota and microsporidia.</title>
        <authorList>
            <person name="James T.Y."/>
            <person name="Pelin A."/>
            <person name="Bonen L."/>
            <person name="Ahrendt S."/>
            <person name="Sain D."/>
            <person name="Corradi N."/>
            <person name="Stajich J.E."/>
        </authorList>
    </citation>
    <scope>NUCLEOTIDE SEQUENCE [LARGE SCALE GENOMIC DNA]</scope>
    <source>
        <strain evidence="3 4">CSF55</strain>
    </source>
</reference>
<sequence length="302" mass="34635">MLDGYFQETLKGKLPNVEFNASDVPFDVLSTAAREELGDTSFLSQSLPASMHVPLAPNYLKRFPSQGPTPMMRNPSYDSRFSEAVHEDDMMFDYNQQQFQQTHNTVYGFYPAQSMPVNVNPGLKLQTSQPVITPQQHAYSFAQQMQSPMAYSPRVNSPMPMSSSVPVRRWLMSKGETHVERRRRDYINEGFFQLQKSLPSFLFEEKMNRGSILHRSLEHIKFLQQVIEQQTAEIRKHSPEYNPPSFLNTRKESQANNSAINVDQSETATQANEKSQPSRLESPLEEEEDFLILPGGENMFEI</sequence>
<protein>
    <recommendedName>
        <fullName evidence="2">BHLH domain-containing protein</fullName>
    </recommendedName>
</protein>
<gene>
    <name evidence="3" type="ORF">O9G_003860</name>
</gene>
<dbReference type="HOGENOM" id="CLU_921819_0_0_1"/>
<dbReference type="SMART" id="SM00353">
    <property type="entry name" value="HLH"/>
    <property type="match status" value="1"/>
</dbReference>